<dbReference type="EMBL" id="CM056814">
    <property type="protein sequence ID" value="KAJ8627287.1"/>
    <property type="molecule type" value="Genomic_DNA"/>
</dbReference>
<comment type="caution">
    <text evidence="1">The sequence shown here is derived from an EMBL/GenBank/DDBJ whole genome shotgun (WGS) entry which is preliminary data.</text>
</comment>
<organism evidence="1 2">
    <name type="scientific">Persea americana</name>
    <name type="common">Avocado</name>
    <dbReference type="NCBI Taxonomy" id="3435"/>
    <lineage>
        <taxon>Eukaryota</taxon>
        <taxon>Viridiplantae</taxon>
        <taxon>Streptophyta</taxon>
        <taxon>Embryophyta</taxon>
        <taxon>Tracheophyta</taxon>
        <taxon>Spermatophyta</taxon>
        <taxon>Magnoliopsida</taxon>
        <taxon>Magnoliidae</taxon>
        <taxon>Laurales</taxon>
        <taxon>Lauraceae</taxon>
        <taxon>Persea</taxon>
    </lineage>
</organism>
<reference evidence="1 2" key="1">
    <citation type="journal article" date="2022" name="Hortic Res">
        <title>A haplotype resolved chromosomal level avocado genome allows analysis of novel avocado genes.</title>
        <authorList>
            <person name="Nath O."/>
            <person name="Fletcher S.J."/>
            <person name="Hayward A."/>
            <person name="Shaw L.M."/>
            <person name="Masouleh A.K."/>
            <person name="Furtado A."/>
            <person name="Henry R.J."/>
            <person name="Mitter N."/>
        </authorList>
    </citation>
    <scope>NUCLEOTIDE SEQUENCE [LARGE SCALE GENOMIC DNA]</scope>
    <source>
        <strain evidence="2">cv. Hass</strain>
    </source>
</reference>
<sequence length="97" mass="10938">MRLARRRLFGDRGTGSLAIAVQALLFCGRVFGLVLLQIRDGDQGAFALGLLQGLWSGFAIDWRGQLRSLWSGIVAYRRWRLSRLWSGFAADRGSRLR</sequence>
<protein>
    <submittedName>
        <fullName evidence="1">Uncharacterized protein</fullName>
    </submittedName>
</protein>
<proteinExistence type="predicted"/>
<evidence type="ECO:0000313" key="1">
    <source>
        <dbReference type="EMBL" id="KAJ8627287.1"/>
    </source>
</evidence>
<accession>A0ACC2L2I0</accession>
<dbReference type="Proteomes" id="UP001234297">
    <property type="component" value="Chromosome 6"/>
</dbReference>
<name>A0ACC2L2I0_PERAE</name>
<gene>
    <name evidence="1" type="ORF">MRB53_020594</name>
</gene>
<keyword evidence="2" id="KW-1185">Reference proteome</keyword>
<evidence type="ECO:0000313" key="2">
    <source>
        <dbReference type="Proteomes" id="UP001234297"/>
    </source>
</evidence>